<dbReference type="PANTHER" id="PTHR43808:SF31">
    <property type="entry name" value="N-ACETYL-L-CITRULLINE DEACETYLASE"/>
    <property type="match status" value="1"/>
</dbReference>
<evidence type="ECO:0000256" key="4">
    <source>
        <dbReference type="ARBA" id="ARBA00022571"/>
    </source>
</evidence>
<dbReference type="CDD" id="cd03894">
    <property type="entry name" value="M20_ArgE"/>
    <property type="match status" value="1"/>
</dbReference>
<evidence type="ECO:0000313" key="12">
    <source>
        <dbReference type="Proteomes" id="UP000664761"/>
    </source>
</evidence>
<comment type="cofactor">
    <cofactor evidence="1">
        <name>Zn(2+)</name>
        <dbReference type="ChEBI" id="CHEBI:29105"/>
    </cofactor>
</comment>
<evidence type="ECO:0000259" key="10">
    <source>
        <dbReference type="Pfam" id="PF07687"/>
    </source>
</evidence>
<proteinExistence type="inferred from homology"/>
<evidence type="ECO:0000313" key="11">
    <source>
        <dbReference type="EMBL" id="MBO0333808.1"/>
    </source>
</evidence>
<comment type="caution">
    <text evidence="11">The sequence shown here is derived from an EMBL/GenBank/DDBJ whole genome shotgun (WGS) entry which is preliminary data.</text>
</comment>
<dbReference type="SUPFAM" id="SSF55031">
    <property type="entry name" value="Bacterial exopeptidase dimerisation domain"/>
    <property type="match status" value="1"/>
</dbReference>
<dbReference type="InterPro" id="IPR036264">
    <property type="entry name" value="Bact_exopeptidase_dim_dom"/>
</dbReference>
<gene>
    <name evidence="11" type="primary">argE</name>
    <name evidence="11" type="ORF">J0X12_09290</name>
</gene>
<keyword evidence="8" id="KW-0862">Zinc</keyword>
<organism evidence="11 12">
    <name type="scientific">Sneathiella sedimenti</name>
    <dbReference type="NCBI Taxonomy" id="2816034"/>
    <lineage>
        <taxon>Bacteria</taxon>
        <taxon>Pseudomonadati</taxon>
        <taxon>Pseudomonadota</taxon>
        <taxon>Alphaproteobacteria</taxon>
        <taxon>Sneathiellales</taxon>
        <taxon>Sneathiellaceae</taxon>
        <taxon>Sneathiella</taxon>
    </lineage>
</organism>
<dbReference type="NCBIfam" id="TIGR01892">
    <property type="entry name" value="AcOrn-deacetyl"/>
    <property type="match status" value="1"/>
</dbReference>
<dbReference type="RefSeq" id="WP_207044651.1">
    <property type="nucleotide sequence ID" value="NZ_JAFLNC010000002.1"/>
</dbReference>
<dbReference type="Proteomes" id="UP000664761">
    <property type="component" value="Unassembled WGS sequence"/>
</dbReference>
<name>A0ABS3F5R0_9PROT</name>
<evidence type="ECO:0000256" key="3">
    <source>
        <dbReference type="ARBA" id="ARBA00022490"/>
    </source>
</evidence>
<keyword evidence="12" id="KW-1185">Reference proteome</keyword>
<dbReference type="EMBL" id="JAFLNC010000002">
    <property type="protein sequence ID" value="MBO0333808.1"/>
    <property type="molecule type" value="Genomic_DNA"/>
</dbReference>
<evidence type="ECO:0000256" key="5">
    <source>
        <dbReference type="ARBA" id="ARBA00022605"/>
    </source>
</evidence>
<evidence type="ECO:0000256" key="9">
    <source>
        <dbReference type="ARBA" id="ARBA00023285"/>
    </source>
</evidence>
<dbReference type="Gene3D" id="3.40.630.10">
    <property type="entry name" value="Zn peptidases"/>
    <property type="match status" value="1"/>
</dbReference>
<dbReference type="Gene3D" id="3.30.70.360">
    <property type="match status" value="1"/>
</dbReference>
<feature type="domain" description="Peptidase M20 dimerisation" evidence="10">
    <location>
        <begin position="174"/>
        <end position="283"/>
    </location>
</feature>
<keyword evidence="7 11" id="KW-0378">Hydrolase</keyword>
<dbReference type="InterPro" id="IPR050072">
    <property type="entry name" value="Peptidase_M20A"/>
</dbReference>
<comment type="similarity">
    <text evidence="2">Belongs to the peptidase M20A family. ArgE subfamily.</text>
</comment>
<evidence type="ECO:0000256" key="7">
    <source>
        <dbReference type="ARBA" id="ARBA00022801"/>
    </source>
</evidence>
<dbReference type="InterPro" id="IPR001261">
    <property type="entry name" value="ArgE/DapE_CS"/>
</dbReference>
<accession>A0ABS3F5R0</accession>
<evidence type="ECO:0000256" key="2">
    <source>
        <dbReference type="ARBA" id="ARBA00005691"/>
    </source>
</evidence>
<dbReference type="PANTHER" id="PTHR43808">
    <property type="entry name" value="ACETYLORNITHINE DEACETYLASE"/>
    <property type="match status" value="1"/>
</dbReference>
<protein>
    <submittedName>
        <fullName evidence="11">Acetylornithine deacetylase</fullName>
        <ecNumber evidence="11">3.5.1.16</ecNumber>
    </submittedName>
</protein>
<keyword evidence="4" id="KW-0055">Arginine biosynthesis</keyword>
<keyword evidence="3" id="KW-0963">Cytoplasm</keyword>
<dbReference type="InterPro" id="IPR011650">
    <property type="entry name" value="Peptidase_M20_dimer"/>
</dbReference>
<dbReference type="Pfam" id="PF01546">
    <property type="entry name" value="Peptidase_M20"/>
    <property type="match status" value="1"/>
</dbReference>
<sequence>MGEHYSAREMIEKLISFDTVSRHSNLDLIDFVADYLAGHGIASTRVFNEDKSKANLYATVGPVKEGGVVLSGHTDVVPVEGQPWDTDPFTVVEKDGRLYGRGTSDMKSFSAIALSKVPEMLEKGLSVPIHFALSYDEEIGCIGAPAMIDEIAANLPAPRAVIVGEPTMMDIVSAHKGILTLTTTVTGREAHSSLVEDGVSAVMVGAELMTFIANMMAENKARSKADCPFSPPYTTLTCGVVEGGTAGNILARKCSFMWDIRHIPEDDPMNFVDRFNAYCTEEVLPRMREIAPEADIVTELKANVPALRPEDSGEAEMLVRAITGQNTAHAVSYAAEAGQFQQAGFSTVICGPGSIGVAHQPNEYIDISQVTAAEKFMSRLIDRLSK</sequence>
<dbReference type="GO" id="GO:0008777">
    <property type="term" value="F:acetylornithine deacetylase activity"/>
    <property type="evidence" value="ECO:0007669"/>
    <property type="project" value="UniProtKB-EC"/>
</dbReference>
<dbReference type="NCBIfam" id="NF005710">
    <property type="entry name" value="PRK07522.1"/>
    <property type="match status" value="1"/>
</dbReference>
<dbReference type="EC" id="3.5.1.16" evidence="11"/>
<reference evidence="11 12" key="1">
    <citation type="submission" date="2021-03" db="EMBL/GenBank/DDBJ databases">
        <title>Sneathiella sp. CAU 1612 isolated from Kang Won-do.</title>
        <authorList>
            <person name="Kim W."/>
        </authorList>
    </citation>
    <scope>NUCLEOTIDE SEQUENCE [LARGE SCALE GENOMIC DNA]</scope>
    <source>
        <strain evidence="11 12">CAU 1612</strain>
    </source>
</reference>
<evidence type="ECO:0000256" key="1">
    <source>
        <dbReference type="ARBA" id="ARBA00001947"/>
    </source>
</evidence>
<keyword evidence="6" id="KW-0479">Metal-binding</keyword>
<dbReference type="SUPFAM" id="SSF53187">
    <property type="entry name" value="Zn-dependent exopeptidases"/>
    <property type="match status" value="1"/>
</dbReference>
<evidence type="ECO:0000256" key="8">
    <source>
        <dbReference type="ARBA" id="ARBA00022833"/>
    </source>
</evidence>
<keyword evidence="5" id="KW-0028">Amino-acid biosynthesis</keyword>
<dbReference type="Pfam" id="PF07687">
    <property type="entry name" value="M20_dimer"/>
    <property type="match status" value="1"/>
</dbReference>
<dbReference type="PROSITE" id="PS00759">
    <property type="entry name" value="ARGE_DAPE_CPG2_2"/>
    <property type="match status" value="1"/>
</dbReference>
<keyword evidence="9" id="KW-0170">Cobalt</keyword>
<evidence type="ECO:0000256" key="6">
    <source>
        <dbReference type="ARBA" id="ARBA00022723"/>
    </source>
</evidence>
<dbReference type="InterPro" id="IPR002933">
    <property type="entry name" value="Peptidase_M20"/>
</dbReference>
<dbReference type="InterPro" id="IPR010169">
    <property type="entry name" value="AcOrn-deacetyl"/>
</dbReference>